<evidence type="ECO:0000256" key="2">
    <source>
        <dbReference type="ARBA" id="ARBA00022729"/>
    </source>
</evidence>
<evidence type="ECO:0000256" key="1">
    <source>
        <dbReference type="ARBA" id="ARBA00004635"/>
    </source>
</evidence>
<dbReference type="Gene3D" id="3.40.190.10">
    <property type="entry name" value="Periplasmic binding protein-like II"/>
    <property type="match status" value="2"/>
</dbReference>
<dbReference type="Proteomes" id="UP001297600">
    <property type="component" value="Unassembled WGS sequence"/>
</dbReference>
<dbReference type="EMBL" id="JAKNCT010000003">
    <property type="protein sequence ID" value="MCG5030486.1"/>
    <property type="molecule type" value="Genomic_DNA"/>
</dbReference>
<comment type="similarity">
    <text evidence="6">Belongs to the nlpA lipoprotein family.</text>
</comment>
<evidence type="ECO:0000256" key="6">
    <source>
        <dbReference type="PIRNR" id="PIRNR002854"/>
    </source>
</evidence>
<dbReference type="PROSITE" id="PS51257">
    <property type="entry name" value="PROKAR_LIPOPROTEIN"/>
    <property type="match status" value="1"/>
</dbReference>
<evidence type="ECO:0000256" key="5">
    <source>
        <dbReference type="ARBA" id="ARBA00023288"/>
    </source>
</evidence>
<evidence type="ECO:0000313" key="9">
    <source>
        <dbReference type="Proteomes" id="UP001297600"/>
    </source>
</evidence>
<comment type="subcellular location">
    <subcellularLocation>
        <location evidence="1">Membrane</location>
        <topology evidence="1">Lipid-anchor</topology>
    </subcellularLocation>
</comment>
<evidence type="ECO:0000313" key="8">
    <source>
        <dbReference type="EMBL" id="MCG5030486.1"/>
    </source>
</evidence>
<feature type="chain" id="PRO_5046545672" description="Lipoprotein" evidence="7">
    <location>
        <begin position="21"/>
        <end position="274"/>
    </location>
</feature>
<keyword evidence="5 6" id="KW-0449">Lipoprotein</keyword>
<protein>
    <recommendedName>
        <fullName evidence="6">Lipoprotein</fullName>
    </recommendedName>
</protein>
<dbReference type="RefSeq" id="WP_237978141.1">
    <property type="nucleotide sequence ID" value="NZ_JAKNCT010000003.1"/>
</dbReference>
<dbReference type="CDD" id="cd13598">
    <property type="entry name" value="PBP2_lipoprotein_IlpA_like"/>
    <property type="match status" value="1"/>
</dbReference>
<evidence type="ECO:0000256" key="3">
    <source>
        <dbReference type="ARBA" id="ARBA00023136"/>
    </source>
</evidence>
<feature type="signal peptide" evidence="7">
    <location>
        <begin position="1"/>
        <end position="20"/>
    </location>
</feature>
<keyword evidence="4" id="KW-0564">Palmitate</keyword>
<keyword evidence="2 7" id="KW-0732">Signal</keyword>
<keyword evidence="9" id="KW-1185">Reference proteome</keyword>
<dbReference type="Pfam" id="PF03180">
    <property type="entry name" value="Lipoprotein_9"/>
    <property type="match status" value="1"/>
</dbReference>
<keyword evidence="3" id="KW-0472">Membrane</keyword>
<comment type="caution">
    <text evidence="8">The sequence shown here is derived from an EMBL/GenBank/DDBJ whole genome shotgun (WGS) entry which is preliminary data.</text>
</comment>
<sequence>MNRRTFLALGLTAAAAAALSACGRKEQDSGTAEGGLKPVKLGTLSGPHAEVAEVAAKAAAKKGLKVQVVEFSDYAQVNEALNARDIDANAFQHIPYLNKAIQSKGYKFTALGKTVIFPIGVYSLKIHSKDEIHDGGLVTVPSDAANQGRGLQLLERNGIIRLKEGTGSHATVHDIVDNPKHLKFREVESANLGRTLPDVEFAVINGSWAVKSNLTPSRDAFLLEGADSDFANVLVVQTDSKGRPEFKILLESFESPEVKEFVNNKYKGSVLAAF</sequence>
<dbReference type="PANTHER" id="PTHR30429">
    <property type="entry name" value="D-METHIONINE-BINDING LIPOPROTEIN METQ"/>
    <property type="match status" value="1"/>
</dbReference>
<dbReference type="PIRSF" id="PIRSF002854">
    <property type="entry name" value="MetQ"/>
    <property type="match status" value="1"/>
</dbReference>
<name>A0ABS9MPE5_9BURK</name>
<reference evidence="8 9" key="1">
    <citation type="submission" date="2022-02" db="EMBL/GenBank/DDBJ databases">
        <title>Mesosutterella porci, a novel member of the family Sutterellaceae from pig feces.</title>
        <authorList>
            <person name="Wylensek D."/>
            <person name="Clavel T."/>
        </authorList>
    </citation>
    <scope>NUCLEOTIDE SEQUENCE [LARGE SCALE GENOMIC DNA]</scope>
    <source>
        <strain evidence="9">oilRF-744-wt-GAM-9</strain>
    </source>
</reference>
<proteinExistence type="inferred from homology"/>
<dbReference type="NCBIfam" id="TIGR00363">
    <property type="entry name" value="MetQ/NlpA family lipoprotein"/>
    <property type="match status" value="1"/>
</dbReference>
<dbReference type="SUPFAM" id="SSF53850">
    <property type="entry name" value="Periplasmic binding protein-like II"/>
    <property type="match status" value="1"/>
</dbReference>
<organism evidence="8 9">
    <name type="scientific">Mesosutterella porci</name>
    <dbReference type="NCBI Taxonomy" id="2915351"/>
    <lineage>
        <taxon>Bacteria</taxon>
        <taxon>Pseudomonadati</taxon>
        <taxon>Pseudomonadota</taxon>
        <taxon>Betaproteobacteria</taxon>
        <taxon>Burkholderiales</taxon>
        <taxon>Sutterellaceae</taxon>
        <taxon>Mesosutterella</taxon>
    </lineage>
</organism>
<dbReference type="PANTHER" id="PTHR30429:SF1">
    <property type="entry name" value="D-METHIONINE-BINDING LIPOPROTEIN METQ-RELATED"/>
    <property type="match status" value="1"/>
</dbReference>
<accession>A0ABS9MPE5</accession>
<dbReference type="InterPro" id="IPR004872">
    <property type="entry name" value="Lipoprotein_NlpA"/>
</dbReference>
<gene>
    <name evidence="8" type="ORF">MAF45_03365</name>
</gene>
<evidence type="ECO:0000256" key="4">
    <source>
        <dbReference type="ARBA" id="ARBA00023139"/>
    </source>
</evidence>
<evidence type="ECO:0000256" key="7">
    <source>
        <dbReference type="SAM" id="SignalP"/>
    </source>
</evidence>